<dbReference type="Gene3D" id="3.90.79.10">
    <property type="entry name" value="Nucleoside Triphosphate Pyrophosphohydrolase"/>
    <property type="match status" value="1"/>
</dbReference>
<dbReference type="GO" id="GO:0006753">
    <property type="term" value="P:nucleoside phosphate metabolic process"/>
    <property type="evidence" value="ECO:0007669"/>
    <property type="project" value="TreeGrafter"/>
</dbReference>
<proteinExistence type="predicted"/>
<accession>A0A1I5BJC1</accession>
<dbReference type="PANTHER" id="PTHR11839:SF18">
    <property type="entry name" value="NUDIX HYDROLASE DOMAIN-CONTAINING PROTEIN"/>
    <property type="match status" value="1"/>
</dbReference>
<reference evidence="4 5" key="1">
    <citation type="submission" date="2016-10" db="EMBL/GenBank/DDBJ databases">
        <authorList>
            <person name="de Groot N.N."/>
        </authorList>
    </citation>
    <scope>NUCLEOTIDE SEQUENCE [LARGE SCALE GENOMIC DNA]</scope>
    <source>
        <strain evidence="4 5">DSM 1283</strain>
    </source>
</reference>
<dbReference type="PROSITE" id="PS00893">
    <property type="entry name" value="NUDIX_BOX"/>
    <property type="match status" value="1"/>
</dbReference>
<evidence type="ECO:0000313" key="5">
    <source>
        <dbReference type="Proteomes" id="UP000198806"/>
    </source>
</evidence>
<dbReference type="Proteomes" id="UP000198806">
    <property type="component" value="Unassembled WGS sequence"/>
</dbReference>
<dbReference type="AlphaFoldDB" id="A0A1I5BJC1"/>
<dbReference type="RefSeq" id="WP_091683405.1">
    <property type="nucleotide sequence ID" value="NZ_BAABFM010000003.1"/>
</dbReference>
<dbReference type="PANTHER" id="PTHR11839">
    <property type="entry name" value="UDP/ADP-SUGAR PYROPHOSPHATASE"/>
    <property type="match status" value="1"/>
</dbReference>
<evidence type="ECO:0000256" key="2">
    <source>
        <dbReference type="ARBA" id="ARBA00022801"/>
    </source>
</evidence>
<sequence length="175" mass="19853">MSEHKRLQRDLIYKGHIVNVYEDTMQLPDGRTAKWDFIEHKGAAAIIPVDNDGKIIMVRQYRNAPEQYVLEIPAGGLNPGEDMKTCAARELEEETGYRSENIEHLIDIHTTVGFCNEKIGIYCAFDLIPSQQKLDEDEYVAIEKYSLDELVSLIYNGTITDGKTVSGILAYKNKI</sequence>
<dbReference type="Pfam" id="PF00293">
    <property type="entry name" value="NUDIX"/>
    <property type="match status" value="1"/>
</dbReference>
<evidence type="ECO:0000259" key="3">
    <source>
        <dbReference type="PROSITE" id="PS51462"/>
    </source>
</evidence>
<dbReference type="InterPro" id="IPR000086">
    <property type="entry name" value="NUDIX_hydrolase_dom"/>
</dbReference>
<protein>
    <submittedName>
        <fullName evidence="4">ADP-ribose pyrophosphatase</fullName>
    </submittedName>
</protein>
<dbReference type="EMBL" id="FOWD01000001">
    <property type="protein sequence ID" value="SFN74750.1"/>
    <property type="molecule type" value="Genomic_DNA"/>
</dbReference>
<dbReference type="FunFam" id="3.90.79.10:FF:000024">
    <property type="entry name" value="ADP-ribose pyrophosphatase"/>
    <property type="match status" value="1"/>
</dbReference>
<organism evidence="4 5">
    <name type="scientific">Anaerocolumna aminovalerica</name>
    <dbReference type="NCBI Taxonomy" id="1527"/>
    <lineage>
        <taxon>Bacteria</taxon>
        <taxon>Bacillati</taxon>
        <taxon>Bacillota</taxon>
        <taxon>Clostridia</taxon>
        <taxon>Lachnospirales</taxon>
        <taxon>Lachnospiraceae</taxon>
        <taxon>Anaerocolumna</taxon>
    </lineage>
</organism>
<dbReference type="PROSITE" id="PS51462">
    <property type="entry name" value="NUDIX"/>
    <property type="match status" value="1"/>
</dbReference>
<evidence type="ECO:0000313" key="4">
    <source>
        <dbReference type="EMBL" id="SFN74750.1"/>
    </source>
</evidence>
<evidence type="ECO:0000256" key="1">
    <source>
        <dbReference type="ARBA" id="ARBA00001946"/>
    </source>
</evidence>
<keyword evidence="5" id="KW-1185">Reference proteome</keyword>
<dbReference type="SUPFAM" id="SSF55811">
    <property type="entry name" value="Nudix"/>
    <property type="match status" value="1"/>
</dbReference>
<dbReference type="OrthoDB" id="9806150at2"/>
<dbReference type="GO" id="GO:0019693">
    <property type="term" value="P:ribose phosphate metabolic process"/>
    <property type="evidence" value="ECO:0007669"/>
    <property type="project" value="TreeGrafter"/>
</dbReference>
<comment type="cofactor">
    <cofactor evidence="1">
        <name>Mg(2+)</name>
        <dbReference type="ChEBI" id="CHEBI:18420"/>
    </cofactor>
</comment>
<dbReference type="InterPro" id="IPR020084">
    <property type="entry name" value="NUDIX_hydrolase_CS"/>
</dbReference>
<gene>
    <name evidence="4" type="ORF">SAMN04489757_10139</name>
</gene>
<dbReference type="GO" id="GO:0016787">
    <property type="term" value="F:hydrolase activity"/>
    <property type="evidence" value="ECO:0007669"/>
    <property type="project" value="UniProtKB-KW"/>
</dbReference>
<dbReference type="InterPro" id="IPR015797">
    <property type="entry name" value="NUDIX_hydrolase-like_dom_sf"/>
</dbReference>
<dbReference type="STRING" id="1527.SAMN04489757_10139"/>
<name>A0A1I5BJC1_9FIRM</name>
<keyword evidence="2" id="KW-0378">Hydrolase</keyword>
<feature type="domain" description="Nudix hydrolase" evidence="3">
    <location>
        <begin position="39"/>
        <end position="172"/>
    </location>
</feature>